<sequence length="221" mass="22637">MKIRSIARSGTPKAPATPASRPVRTRPQLRDPRLAIGILLVAAAVALGIYLMKAVDSRVGVWAASSTLTPGTSLAGNVVKVDVHEDVAGNYLSADAEPSGSVTRTVGEGELIARSATSRDDGEHTTRSIVLPLGTELPKSAVRGASVDVWFIPRAVPGKTGGEPLIIAPGAIIEQVHEASTLGVRAHGSIEVSVTAENVPAVLSALAEQGLIAVVPQGGTL</sequence>
<evidence type="ECO:0000313" key="3">
    <source>
        <dbReference type="EMBL" id="OKL53611.1"/>
    </source>
</evidence>
<dbReference type="RefSeq" id="WP_073716941.1">
    <property type="nucleotide sequence ID" value="NZ_MQVR01000050.1"/>
</dbReference>
<dbReference type="OrthoDB" id="3253985at2"/>
<feature type="region of interest" description="Disordered" evidence="1">
    <location>
        <begin position="1"/>
        <end position="27"/>
    </location>
</feature>
<keyword evidence="2" id="KW-0472">Membrane</keyword>
<evidence type="ECO:0000256" key="2">
    <source>
        <dbReference type="SAM" id="Phobius"/>
    </source>
</evidence>
<evidence type="ECO:0008006" key="5">
    <source>
        <dbReference type="Google" id="ProtNLM"/>
    </source>
</evidence>
<keyword evidence="2" id="KW-1133">Transmembrane helix</keyword>
<reference evidence="4" key="1">
    <citation type="submission" date="2016-12" db="EMBL/GenBank/DDBJ databases">
        <authorList>
            <person name="Meng X."/>
        </authorList>
    </citation>
    <scope>NUCLEOTIDE SEQUENCE [LARGE SCALE GENOMIC DNA]</scope>
    <source>
        <strain evidence="4">DSM 19116</strain>
    </source>
</reference>
<evidence type="ECO:0000313" key="4">
    <source>
        <dbReference type="Proteomes" id="UP000185628"/>
    </source>
</evidence>
<evidence type="ECO:0000256" key="1">
    <source>
        <dbReference type="SAM" id="MobiDB-lite"/>
    </source>
</evidence>
<protein>
    <recommendedName>
        <fullName evidence="5">SAF domain-containing protein</fullName>
    </recommendedName>
</protein>
<keyword evidence="4" id="KW-1185">Reference proteome</keyword>
<dbReference type="AlphaFoldDB" id="A0A1Q5Q1A4"/>
<name>A0A1Q5Q1A4_9ACTO</name>
<proteinExistence type="predicted"/>
<dbReference type="Proteomes" id="UP000185628">
    <property type="component" value="Unassembled WGS sequence"/>
</dbReference>
<keyword evidence="2" id="KW-0812">Transmembrane</keyword>
<organism evidence="3 4">
    <name type="scientific">Bowdeniella nasicola</name>
    <dbReference type="NCBI Taxonomy" id="208480"/>
    <lineage>
        <taxon>Bacteria</taxon>
        <taxon>Bacillati</taxon>
        <taxon>Actinomycetota</taxon>
        <taxon>Actinomycetes</taxon>
        <taxon>Actinomycetales</taxon>
        <taxon>Actinomycetaceae</taxon>
        <taxon>Bowdeniella</taxon>
    </lineage>
</organism>
<gene>
    <name evidence="3" type="ORF">BSZ39_08635</name>
</gene>
<feature type="transmembrane region" description="Helical" evidence="2">
    <location>
        <begin position="34"/>
        <end position="52"/>
    </location>
</feature>
<comment type="caution">
    <text evidence="3">The sequence shown here is derived from an EMBL/GenBank/DDBJ whole genome shotgun (WGS) entry which is preliminary data.</text>
</comment>
<dbReference type="EMBL" id="MQVR01000050">
    <property type="protein sequence ID" value="OKL53611.1"/>
    <property type="molecule type" value="Genomic_DNA"/>
</dbReference>
<accession>A0A1Q5Q1A4</accession>